<gene>
    <name evidence="4" type="ORF">PNOK_0124400</name>
</gene>
<feature type="region of interest" description="Disordered" evidence="1">
    <location>
        <begin position="78"/>
        <end position="199"/>
    </location>
</feature>
<dbReference type="InParanoid" id="A0A286UX66"/>
<feature type="domain" description="SMODS and SLOG-associating 2TM effector" evidence="3">
    <location>
        <begin position="243"/>
        <end position="363"/>
    </location>
</feature>
<sequence length="374" mass="40287">MVLSSAGQSNHPLPPVPEPSIETHPTHDPPRTRPVSPEPTQATRAQTSISGLGIGVALPSPPFAHEQQPIMAQIILDSPISTGGPRNGGGISYPQVPIPLQTSTSQPQLRPLSRNNTGNRSVQNSQQARMNSLRQNQRPTSVGTINASTMDSTEKPPIDDNDPYLGPPASPSGRVLDLGTSPRNRSGDEFEQRQNGHLSVNRGVSLIQSDRPVDRRIGSHDNMMIPNLPRTVEERLKPTITNATNEESKYARKALVTGYALNAAIGLQVFISALITALSAVTSGKRTQVMTSVLGGAGTVVASYLARARGSNEPELSIARVKDLQKFIRECDAFVQDHGTETGNQYDAEIQRLRTELEHLLGNGDGERRLSPPV</sequence>
<accession>A0A286UX66</accession>
<dbReference type="Proteomes" id="UP000217199">
    <property type="component" value="Unassembled WGS sequence"/>
</dbReference>
<feature type="transmembrane region" description="Helical" evidence="2">
    <location>
        <begin position="259"/>
        <end position="281"/>
    </location>
</feature>
<dbReference type="NCBIfam" id="NF033635">
    <property type="entry name" value="SLATT_fungal"/>
    <property type="match status" value="1"/>
</dbReference>
<evidence type="ECO:0000313" key="4">
    <source>
        <dbReference type="EMBL" id="PAV24176.1"/>
    </source>
</evidence>
<feature type="region of interest" description="Disordered" evidence="1">
    <location>
        <begin position="1"/>
        <end position="45"/>
    </location>
</feature>
<organism evidence="4 5">
    <name type="scientific">Pyrrhoderma noxium</name>
    <dbReference type="NCBI Taxonomy" id="2282107"/>
    <lineage>
        <taxon>Eukaryota</taxon>
        <taxon>Fungi</taxon>
        <taxon>Dikarya</taxon>
        <taxon>Basidiomycota</taxon>
        <taxon>Agaricomycotina</taxon>
        <taxon>Agaricomycetes</taxon>
        <taxon>Hymenochaetales</taxon>
        <taxon>Hymenochaetaceae</taxon>
        <taxon>Pyrrhoderma</taxon>
    </lineage>
</organism>
<dbReference type="EMBL" id="NBII01000001">
    <property type="protein sequence ID" value="PAV24176.1"/>
    <property type="molecule type" value="Genomic_DNA"/>
</dbReference>
<proteinExistence type="predicted"/>
<evidence type="ECO:0000256" key="1">
    <source>
        <dbReference type="SAM" id="MobiDB-lite"/>
    </source>
</evidence>
<feature type="compositionally biased region" description="Basic and acidic residues" evidence="1">
    <location>
        <begin position="185"/>
        <end position="194"/>
    </location>
</feature>
<reference evidence="4 5" key="1">
    <citation type="journal article" date="2017" name="Mol. Ecol.">
        <title>Comparative and population genomic landscape of Phellinus noxius: A hypervariable fungus causing root rot in trees.</title>
        <authorList>
            <person name="Chung C.L."/>
            <person name="Lee T.J."/>
            <person name="Akiba M."/>
            <person name="Lee H.H."/>
            <person name="Kuo T.H."/>
            <person name="Liu D."/>
            <person name="Ke H.M."/>
            <person name="Yokoi T."/>
            <person name="Roa M.B."/>
            <person name="Lu M.J."/>
            <person name="Chang Y.Y."/>
            <person name="Ann P.J."/>
            <person name="Tsai J.N."/>
            <person name="Chen C.Y."/>
            <person name="Tzean S.S."/>
            <person name="Ota Y."/>
            <person name="Hattori T."/>
            <person name="Sahashi N."/>
            <person name="Liou R.F."/>
            <person name="Kikuchi T."/>
            <person name="Tsai I.J."/>
        </authorList>
    </citation>
    <scope>NUCLEOTIDE SEQUENCE [LARGE SCALE GENOMIC DNA]</scope>
    <source>
        <strain evidence="4 5">FFPRI411160</strain>
    </source>
</reference>
<comment type="caution">
    <text evidence="4">The sequence shown here is derived from an EMBL/GenBank/DDBJ whole genome shotgun (WGS) entry which is preliminary data.</text>
</comment>
<evidence type="ECO:0000313" key="5">
    <source>
        <dbReference type="Proteomes" id="UP000217199"/>
    </source>
</evidence>
<keyword evidence="2" id="KW-0812">Transmembrane</keyword>
<dbReference type="Pfam" id="PF18142">
    <property type="entry name" value="SLATT_fungal"/>
    <property type="match status" value="1"/>
</dbReference>
<evidence type="ECO:0000256" key="2">
    <source>
        <dbReference type="SAM" id="Phobius"/>
    </source>
</evidence>
<protein>
    <recommendedName>
        <fullName evidence="3">SMODS and SLOG-associating 2TM effector domain-containing protein</fullName>
    </recommendedName>
</protein>
<evidence type="ECO:0000259" key="3">
    <source>
        <dbReference type="Pfam" id="PF18142"/>
    </source>
</evidence>
<name>A0A286UX66_9AGAM</name>
<dbReference type="STRING" id="2282107.A0A286UX66"/>
<keyword evidence="5" id="KW-1185">Reference proteome</keyword>
<feature type="compositionally biased region" description="Polar residues" evidence="1">
    <location>
        <begin position="1"/>
        <end position="11"/>
    </location>
</feature>
<dbReference type="AlphaFoldDB" id="A0A286UX66"/>
<dbReference type="InterPro" id="IPR041622">
    <property type="entry name" value="SLATT_fungi"/>
</dbReference>
<dbReference type="OrthoDB" id="3245801at2759"/>
<keyword evidence="2" id="KW-0472">Membrane</keyword>
<feature type="compositionally biased region" description="Polar residues" evidence="1">
    <location>
        <begin position="100"/>
        <end position="151"/>
    </location>
</feature>
<keyword evidence="2" id="KW-1133">Transmembrane helix</keyword>